<proteinExistence type="predicted"/>
<comment type="caution">
    <text evidence="1">The sequence shown here is derived from an EMBL/GenBank/DDBJ whole genome shotgun (WGS) entry which is preliminary data.</text>
</comment>
<sequence>KPSYADIAAEYIRYTLDCQRTEPLKDKDGTRGFFYRDKSRKSIVHYIHQSREQVYMQAMVMLCETQKEHPDYPKWVNSIQLYGEYL</sequence>
<feature type="non-terminal residue" evidence="1">
    <location>
        <position position="86"/>
    </location>
</feature>
<dbReference type="Gene3D" id="1.50.10.10">
    <property type="match status" value="1"/>
</dbReference>
<reference evidence="1" key="1">
    <citation type="submission" date="2020-01" db="EMBL/GenBank/DDBJ databases">
        <authorList>
            <person name="Richard D."/>
        </authorList>
    </citation>
    <scope>NUCLEOTIDE SEQUENCE</scope>
    <source>
        <strain evidence="1">JP541</strain>
    </source>
</reference>
<dbReference type="AlphaFoldDB" id="A0A8I0L2V8"/>
<evidence type="ECO:0000313" key="1">
    <source>
        <dbReference type="EMBL" id="MBD4337300.1"/>
    </source>
</evidence>
<dbReference type="EMBL" id="JAABFR010001207">
    <property type="protein sequence ID" value="MBD4337300.1"/>
    <property type="molecule type" value="Genomic_DNA"/>
</dbReference>
<organism evidence="1 2">
    <name type="scientific">Xanthomonas citri pv. citri</name>
    <dbReference type="NCBI Taxonomy" id="611301"/>
    <lineage>
        <taxon>Bacteria</taxon>
        <taxon>Pseudomonadati</taxon>
        <taxon>Pseudomonadota</taxon>
        <taxon>Gammaproteobacteria</taxon>
        <taxon>Lysobacterales</taxon>
        <taxon>Lysobacteraceae</taxon>
        <taxon>Xanthomonas</taxon>
    </lineage>
</organism>
<dbReference type="InterPro" id="IPR012341">
    <property type="entry name" value="6hp_glycosidase-like_sf"/>
</dbReference>
<feature type="non-terminal residue" evidence="1">
    <location>
        <position position="1"/>
    </location>
</feature>
<accession>A0A8I0L2V8</accession>
<protein>
    <submittedName>
        <fullName evidence="1">Glycosyl hydrolase family 9</fullName>
    </submittedName>
</protein>
<name>A0A8I0L2V8_XANCI</name>
<gene>
    <name evidence="1" type="ORF">GUH15_14790</name>
</gene>
<keyword evidence="1" id="KW-0378">Hydrolase</keyword>
<dbReference type="GO" id="GO:0016787">
    <property type="term" value="F:hydrolase activity"/>
    <property type="evidence" value="ECO:0007669"/>
    <property type="project" value="UniProtKB-KW"/>
</dbReference>
<evidence type="ECO:0000313" key="2">
    <source>
        <dbReference type="Proteomes" id="UP000653002"/>
    </source>
</evidence>
<dbReference type="Proteomes" id="UP000653002">
    <property type="component" value="Unassembled WGS sequence"/>
</dbReference>
<dbReference type="GO" id="GO:0005975">
    <property type="term" value="P:carbohydrate metabolic process"/>
    <property type="evidence" value="ECO:0007669"/>
    <property type="project" value="InterPro"/>
</dbReference>